<feature type="repeat" description="TPR" evidence="1">
    <location>
        <begin position="72"/>
        <end position="105"/>
    </location>
</feature>
<accession>A0AAU7CSF5</accession>
<dbReference type="InterPro" id="IPR011990">
    <property type="entry name" value="TPR-like_helical_dom_sf"/>
</dbReference>
<evidence type="ECO:0000256" key="1">
    <source>
        <dbReference type="PROSITE-ProRule" id="PRU00339"/>
    </source>
</evidence>
<dbReference type="RefSeq" id="WP_406700658.1">
    <property type="nucleotide sequence ID" value="NZ_CP155447.1"/>
</dbReference>
<name>A0AAU7CSF5_9BACT</name>
<reference evidence="3" key="1">
    <citation type="submission" date="2024-05" db="EMBL/GenBank/DDBJ databases">
        <title>Planctomycetes of the genus Singulisphaera possess chitinolytic capabilities.</title>
        <authorList>
            <person name="Ivanova A."/>
        </authorList>
    </citation>
    <scope>NUCLEOTIDE SEQUENCE</scope>
    <source>
        <strain evidence="3">Ch08T</strain>
    </source>
</reference>
<dbReference type="SMART" id="SM00028">
    <property type="entry name" value="TPR"/>
    <property type="match status" value="2"/>
</dbReference>
<evidence type="ECO:0000256" key="2">
    <source>
        <dbReference type="SAM" id="MobiDB-lite"/>
    </source>
</evidence>
<feature type="region of interest" description="Disordered" evidence="2">
    <location>
        <begin position="124"/>
        <end position="164"/>
    </location>
</feature>
<dbReference type="PROSITE" id="PS50005">
    <property type="entry name" value="TPR"/>
    <property type="match status" value="1"/>
</dbReference>
<protein>
    <submittedName>
        <fullName evidence="3">Tetratricopeptide repeat protein</fullName>
    </submittedName>
</protein>
<dbReference type="EMBL" id="CP155447">
    <property type="protein sequence ID" value="XBH07817.1"/>
    <property type="molecule type" value="Genomic_DNA"/>
</dbReference>
<proteinExistence type="predicted"/>
<gene>
    <name evidence="3" type="ORF">V5E97_17830</name>
</gene>
<feature type="compositionally biased region" description="Low complexity" evidence="2">
    <location>
        <begin position="143"/>
        <end position="164"/>
    </location>
</feature>
<dbReference type="Gene3D" id="1.25.40.10">
    <property type="entry name" value="Tetratricopeptide repeat domain"/>
    <property type="match status" value="1"/>
</dbReference>
<sequence>MKASPDDARVWNDSGYSYYLQSRWADSERNLKTAAKLAPDDVRIQTNLGLTLAAAGKTDEALIALSKAGGNAIAHANLGYLLAAMGQTEQARAHYQTAIALQPNLTPARQALANLDAKDLKTEQVATTNPQPVRTADASIRRTTGPSVTPVSVSPLPSTLPKRK</sequence>
<dbReference type="InterPro" id="IPR019734">
    <property type="entry name" value="TPR_rpt"/>
</dbReference>
<dbReference type="AlphaFoldDB" id="A0AAU7CSF5"/>
<dbReference type="Pfam" id="PF00515">
    <property type="entry name" value="TPR_1"/>
    <property type="match status" value="1"/>
</dbReference>
<dbReference type="SUPFAM" id="SSF48452">
    <property type="entry name" value="TPR-like"/>
    <property type="match status" value="1"/>
</dbReference>
<evidence type="ECO:0000313" key="3">
    <source>
        <dbReference type="EMBL" id="XBH07817.1"/>
    </source>
</evidence>
<keyword evidence="1" id="KW-0802">TPR repeat</keyword>
<dbReference type="Pfam" id="PF13432">
    <property type="entry name" value="TPR_16"/>
    <property type="match status" value="1"/>
</dbReference>
<organism evidence="3">
    <name type="scientific">Singulisphaera sp. Ch08</name>
    <dbReference type="NCBI Taxonomy" id="3120278"/>
    <lineage>
        <taxon>Bacteria</taxon>
        <taxon>Pseudomonadati</taxon>
        <taxon>Planctomycetota</taxon>
        <taxon>Planctomycetia</taxon>
        <taxon>Isosphaerales</taxon>
        <taxon>Isosphaeraceae</taxon>
        <taxon>Singulisphaera</taxon>
    </lineage>
</organism>